<dbReference type="SUPFAM" id="SSF49899">
    <property type="entry name" value="Concanavalin A-like lectins/glucanases"/>
    <property type="match status" value="4"/>
</dbReference>
<protein>
    <submittedName>
        <fullName evidence="4">Por secretion system C-terminal sorting domain-containing protein</fullName>
    </submittedName>
</protein>
<dbReference type="PANTHER" id="PTHR42535:SF2">
    <property type="entry name" value="CHROMOSOME UNDETERMINED SCAFFOLD_146, WHOLE GENOME SHOTGUN SEQUENCE"/>
    <property type="match status" value="1"/>
</dbReference>
<dbReference type="InterPro" id="IPR026444">
    <property type="entry name" value="Secre_tail"/>
</dbReference>
<organism evidence="4 5">
    <name type="scientific">Alkalitalea saponilacus</name>
    <dbReference type="NCBI Taxonomy" id="889453"/>
    <lineage>
        <taxon>Bacteria</taxon>
        <taxon>Pseudomonadati</taxon>
        <taxon>Bacteroidota</taxon>
        <taxon>Bacteroidia</taxon>
        <taxon>Marinilabiliales</taxon>
        <taxon>Marinilabiliaceae</taxon>
        <taxon>Alkalitalea</taxon>
    </lineage>
</organism>
<keyword evidence="1" id="KW-0732">Signal</keyword>
<reference evidence="4 5" key="1">
    <citation type="submission" date="2017-02" db="EMBL/GenBank/DDBJ databases">
        <authorList>
            <person name="Peterson S.W."/>
        </authorList>
    </citation>
    <scope>NUCLEOTIDE SEQUENCE [LARGE SCALE GENOMIC DNA]</scope>
    <source>
        <strain evidence="4 5">DSM 24412</strain>
    </source>
</reference>
<proteinExistence type="predicted"/>
<evidence type="ECO:0000313" key="5">
    <source>
        <dbReference type="Proteomes" id="UP000191055"/>
    </source>
</evidence>
<dbReference type="GO" id="GO:0005975">
    <property type="term" value="P:carbohydrate metabolic process"/>
    <property type="evidence" value="ECO:0007669"/>
    <property type="project" value="UniProtKB-ARBA"/>
</dbReference>
<dbReference type="Gene3D" id="2.60.120.200">
    <property type="match status" value="4"/>
</dbReference>
<feature type="domain" description="LamG-like jellyroll fold" evidence="3">
    <location>
        <begin position="796"/>
        <end position="932"/>
    </location>
</feature>
<dbReference type="RefSeq" id="WP_079556667.1">
    <property type="nucleotide sequence ID" value="NZ_CP021904.1"/>
</dbReference>
<dbReference type="InterPro" id="IPR013320">
    <property type="entry name" value="ConA-like_dom_sf"/>
</dbReference>
<dbReference type="Proteomes" id="UP000191055">
    <property type="component" value="Unassembled WGS sequence"/>
</dbReference>
<dbReference type="STRING" id="889453.SAMN03080601_00889"/>
<dbReference type="OrthoDB" id="1045865at2"/>
<dbReference type="NCBIfam" id="TIGR04183">
    <property type="entry name" value="Por_Secre_tail"/>
    <property type="match status" value="1"/>
</dbReference>
<keyword evidence="2" id="KW-1015">Disulfide bond</keyword>
<dbReference type="GO" id="GO:0004553">
    <property type="term" value="F:hydrolase activity, hydrolyzing O-glycosyl compounds"/>
    <property type="evidence" value="ECO:0007669"/>
    <property type="project" value="UniProtKB-ARBA"/>
</dbReference>
<dbReference type="SMART" id="SM00560">
    <property type="entry name" value="LamGL"/>
    <property type="match status" value="2"/>
</dbReference>
<evidence type="ECO:0000313" key="4">
    <source>
        <dbReference type="EMBL" id="SKB60980.1"/>
    </source>
</evidence>
<sequence length="1591" mass="173376">MKISLLIFVNIVLLNFSLLGQLTDRGLIAHYSFETDASNQVSDAFDLTPIAHTGSNLPTYNSADGRSFVSTDGTNSLFNESELANFLQNAHDKSFSISFWMRSNNLAPSTPPTRTYLEAFRSLYIRRSNTEFGVGVGSEWRNIESTVSANGFVWRHYAIVFDANKGSLRGYINNVLIGEDFFGVAPAEIFQHGDKFSIASRYNEFGNSTDRLAADFSDMYLYNRALTPSDIESLYNNESPIEHTLSKDDLLAHYNFETDGSNNFSGNFHLTPHGTTPTINSGGVVGNAVEFNGFGAFFNDNEFGDFYSNATNKSISVSFWVKLFPDQNNTTTNTYAEMFESLFFRGTERARAGYKPVDGNWQQTQTQPLPTPYKFEHIVFVLDLPSTGMGSMKLYRNNVLEWNTTPPNTNPIEIFNNAFVVGAGQVGGVINYATKGFKGLIDEMFIFNRTLDHNDINALFNKVEPQSTTFYELTFSDGANGSLVAEVSGAEIISGDNIQSDATITFSATPDAGFKVEEWTVNGSAQDTQSNTFVLEGLSDATNVSVSFEAIPANSSVVDFSVIGGSGNLTASVDGSAIVPGQAIANGEDIVFTANPNSEYRVMHWLVDGTEVVGNTTTEYILSNLSANTMVEVEFEIRPIEFFDLTFSAGDNGDLTAVVDGQTVISGNEVQGGKNIEFTAAPPSGFKVLRWSLNGQVLTGETGNTYLLEDVEGNVHVAVSFTEELLNTDGLLAFYDFENSPENRFLDDFHMSYTGTGTPQYVTGAGEEGLAIKFDGTNALINEDELHDYFNAATDKSISISFWAKADQAISLAETTLYDAFNGFYADGAWPSFRVSAVDNQAQGIASNFPVDLDTWRHFTIAYNANTSKLTLYRNGAFFVEITTDAGGNLILYNTLFTIGVGVTSGIIDWANKNFPGAIDDFYVFNRALTSADAMDLFNRKTPRVNHTIAYNVTAGSGELSAFVDNLTFESGYEALTGETITFEASPDAGFKVEQWILNGQVLPTQNNTLIIDELSEDITLSVSFESIPANAYLIDFAVAGSNGAISAEVDGTAIVPGQAVADDKNVVFTATPDMDYEVLAWYVDGVQVAGQTGTEYILLGFSANVLVEVAFKPIGFVVEFNTTGNGSISAEVNSVIINSGDVTAIGESIVFTASPNAGFMLARWSVNGHVVAGEESATFTYTNIQENTTVSASFVASPMNNDGLVAYYNFEETPQNVISDNFHMSYIGTVNPVYVPGVNGEGKAIKFNGANALENDTELRNFFDNSTNKSMTVSYWVKTDGNVIPTTGFRTMFEAFTGLIARDRSLRVWANTTTFDDINSGVNVDDGNWRHITVAFNSGTSKLALYVNGNLHQEINTAGHQLTFSNNKFLIGVGMNSGINFGTSSFAGTFDDFYIYNKALTAAEVLELYQGWEMPEKRTVTFAVNGSNGELDATVNGQSFDSGYEVFEGETLVFYATPDPGYRVSQWSVNGIPVIEASGNTLNIPELNSDILVSVSFTEDISVSIHESFTNEKYSLVLYPNPANNYILVSASASISNYVIYDVFGMIIDSGNGYDNDVLKINTSNLTNGLYVIKITSSNKAITDRFVIKR</sequence>
<dbReference type="InterPro" id="IPR006558">
    <property type="entry name" value="LamG-like"/>
</dbReference>
<evidence type="ECO:0000259" key="3">
    <source>
        <dbReference type="SMART" id="SM00560"/>
    </source>
</evidence>
<dbReference type="PANTHER" id="PTHR42535">
    <property type="entry name" value="OOKINETE PROTEIN, PUTATIVE-RELATED"/>
    <property type="match status" value="1"/>
</dbReference>
<dbReference type="KEGG" id="asx:CDL62_12660"/>
<dbReference type="Pfam" id="PF13385">
    <property type="entry name" value="Laminin_G_3"/>
    <property type="match status" value="4"/>
</dbReference>
<gene>
    <name evidence="4" type="ORF">SAMN03080601_00889</name>
</gene>
<evidence type="ECO:0000256" key="1">
    <source>
        <dbReference type="ARBA" id="ARBA00022729"/>
    </source>
</evidence>
<accession>A0A1T5CP98</accession>
<feature type="domain" description="LamG-like jellyroll fold" evidence="3">
    <location>
        <begin position="1270"/>
        <end position="1404"/>
    </location>
</feature>
<dbReference type="Pfam" id="PF18962">
    <property type="entry name" value="Por_Secre_tail"/>
    <property type="match status" value="1"/>
</dbReference>
<dbReference type="Pfam" id="PF18998">
    <property type="entry name" value="Flg_new_2"/>
    <property type="match status" value="6"/>
</dbReference>
<dbReference type="InterPro" id="IPR044060">
    <property type="entry name" value="Bacterial_rp_domain"/>
</dbReference>
<evidence type="ECO:0000256" key="2">
    <source>
        <dbReference type="ARBA" id="ARBA00023157"/>
    </source>
</evidence>
<dbReference type="EMBL" id="FUYV01000003">
    <property type="protein sequence ID" value="SKB60980.1"/>
    <property type="molecule type" value="Genomic_DNA"/>
</dbReference>
<keyword evidence="5" id="KW-1185">Reference proteome</keyword>
<name>A0A1T5CP98_9BACT</name>